<keyword evidence="2 4" id="KW-0863">Zinc-finger</keyword>
<dbReference type="Pfam" id="PF13920">
    <property type="entry name" value="zf-C3HC4_3"/>
    <property type="match status" value="1"/>
</dbReference>
<keyword evidence="1" id="KW-0479">Metal-binding</keyword>
<evidence type="ECO:0000259" key="6">
    <source>
        <dbReference type="PROSITE" id="PS50089"/>
    </source>
</evidence>
<name>A0A426ZYJ6_ENSVE</name>
<proteinExistence type="predicted"/>
<dbReference type="EMBL" id="AMZH03004493">
    <property type="protein sequence ID" value="RRT69034.1"/>
    <property type="molecule type" value="Genomic_DNA"/>
</dbReference>
<dbReference type="InterPro" id="IPR013083">
    <property type="entry name" value="Znf_RING/FYVE/PHD"/>
</dbReference>
<keyword evidence="5" id="KW-0175">Coiled coil</keyword>
<dbReference type="FunFam" id="3.30.40.10:FF:000239">
    <property type="entry name" value="probable BOI-related E3 ubiquitin-protein ligase 2"/>
    <property type="match status" value="1"/>
</dbReference>
<dbReference type="Proteomes" id="UP000287651">
    <property type="component" value="Unassembled WGS sequence"/>
</dbReference>
<dbReference type="CDD" id="cd16649">
    <property type="entry name" value="mRING-HC-C3HC5_CGRF1-like"/>
    <property type="match status" value="1"/>
</dbReference>
<evidence type="ECO:0000256" key="2">
    <source>
        <dbReference type="ARBA" id="ARBA00022771"/>
    </source>
</evidence>
<dbReference type="PROSITE" id="PS50089">
    <property type="entry name" value="ZF_RING_2"/>
    <property type="match status" value="1"/>
</dbReference>
<sequence>MADPQPRHASVVAKARTRPRRRRDMDVAVLGSWTDLFGDSVIVVLLQPVAGNNVMEELQMMLEHHDTLRPYSTHLGGVNNATVFSDPQSELTCFASGTRKRAREEPPAAALQSNLESILPPFCYPNLAAVTAVPERVVAATISAPGCHQTRLLDSGGTSTSGRPASPLTQDLVSHISYQNAEIDELIRLQRERLRSGLEEVQNRHCKALLWCVEQRVAKRLREEEAELEKARRRNAELEETVRQLTAETEMWFGVAKNNESVAASLRANLEQVLLHNAAAALVKEGYGDTDDDAQSCRSAVADRRHATSAATEAEEVRLWPRKACRSCGERDVCVLLLPCRHLCLCKSCESLIDACPVCGSAKNACLQIVMSG</sequence>
<accession>A0A426ZYJ6</accession>
<feature type="coiled-coil region" evidence="5">
    <location>
        <begin position="214"/>
        <end position="248"/>
    </location>
</feature>
<protein>
    <recommendedName>
        <fullName evidence="6">RING-type domain-containing protein</fullName>
    </recommendedName>
</protein>
<dbReference type="PANTHER" id="PTHR42647:SF72">
    <property type="entry name" value="EF-HAND CALCIUM-BINDING DOMAIN-CONTAINING PROTEIN 4A"/>
    <property type="match status" value="1"/>
</dbReference>
<keyword evidence="3" id="KW-0862">Zinc</keyword>
<reference evidence="7 8" key="1">
    <citation type="journal article" date="2014" name="Agronomy (Basel)">
        <title>A Draft Genome Sequence for Ensete ventricosum, the Drought-Tolerant Tree Against Hunger.</title>
        <authorList>
            <person name="Harrison J."/>
            <person name="Moore K.A."/>
            <person name="Paszkiewicz K."/>
            <person name="Jones T."/>
            <person name="Grant M."/>
            <person name="Ambacheew D."/>
            <person name="Muzemil S."/>
            <person name="Studholme D.J."/>
        </authorList>
    </citation>
    <scope>NUCLEOTIDE SEQUENCE [LARGE SCALE GENOMIC DNA]</scope>
</reference>
<dbReference type="GO" id="GO:0008270">
    <property type="term" value="F:zinc ion binding"/>
    <property type="evidence" value="ECO:0007669"/>
    <property type="project" value="UniProtKB-KW"/>
</dbReference>
<comment type="caution">
    <text evidence="7">The sequence shown here is derived from an EMBL/GenBank/DDBJ whole genome shotgun (WGS) entry which is preliminary data.</text>
</comment>
<dbReference type="AlphaFoldDB" id="A0A426ZYJ6"/>
<dbReference type="InterPro" id="IPR001841">
    <property type="entry name" value="Znf_RING"/>
</dbReference>
<gene>
    <name evidence="7" type="ORF">B296_00014776</name>
</gene>
<evidence type="ECO:0000313" key="8">
    <source>
        <dbReference type="Proteomes" id="UP000287651"/>
    </source>
</evidence>
<dbReference type="GO" id="GO:0004842">
    <property type="term" value="F:ubiquitin-protein transferase activity"/>
    <property type="evidence" value="ECO:0007669"/>
    <property type="project" value="TreeGrafter"/>
</dbReference>
<dbReference type="Gene3D" id="3.30.40.10">
    <property type="entry name" value="Zinc/RING finger domain, C3HC4 (zinc finger)"/>
    <property type="match status" value="1"/>
</dbReference>
<evidence type="ECO:0000256" key="4">
    <source>
        <dbReference type="PROSITE-ProRule" id="PRU00175"/>
    </source>
</evidence>
<evidence type="ECO:0000256" key="1">
    <source>
        <dbReference type="ARBA" id="ARBA00022723"/>
    </source>
</evidence>
<feature type="domain" description="RING-type" evidence="6">
    <location>
        <begin position="325"/>
        <end position="359"/>
    </location>
</feature>
<evidence type="ECO:0000256" key="3">
    <source>
        <dbReference type="ARBA" id="ARBA00022833"/>
    </source>
</evidence>
<dbReference type="PANTHER" id="PTHR42647">
    <property type="entry name" value="SBP (S-RIBONUCLEASE BINDING PROTEIN) FAMILY PROTEIN"/>
    <property type="match status" value="1"/>
</dbReference>
<organism evidence="7 8">
    <name type="scientific">Ensete ventricosum</name>
    <name type="common">Abyssinian banana</name>
    <name type="synonym">Musa ensete</name>
    <dbReference type="NCBI Taxonomy" id="4639"/>
    <lineage>
        <taxon>Eukaryota</taxon>
        <taxon>Viridiplantae</taxon>
        <taxon>Streptophyta</taxon>
        <taxon>Embryophyta</taxon>
        <taxon>Tracheophyta</taxon>
        <taxon>Spermatophyta</taxon>
        <taxon>Magnoliopsida</taxon>
        <taxon>Liliopsida</taxon>
        <taxon>Zingiberales</taxon>
        <taxon>Musaceae</taxon>
        <taxon>Ensete</taxon>
    </lineage>
</organism>
<evidence type="ECO:0000256" key="5">
    <source>
        <dbReference type="SAM" id="Coils"/>
    </source>
</evidence>
<evidence type="ECO:0000313" key="7">
    <source>
        <dbReference type="EMBL" id="RRT69034.1"/>
    </source>
</evidence>